<dbReference type="GO" id="GO:0006427">
    <property type="term" value="P:histidyl-tRNA aminoacylation"/>
    <property type="evidence" value="ECO:0007669"/>
    <property type="project" value="TreeGrafter"/>
</dbReference>
<dbReference type="InterPro" id="IPR033656">
    <property type="entry name" value="HisRS_anticodon"/>
</dbReference>
<evidence type="ECO:0000256" key="2">
    <source>
        <dbReference type="ARBA" id="ARBA00012815"/>
    </source>
</evidence>
<organism evidence="12">
    <name type="scientific">marine sediment metagenome</name>
    <dbReference type="NCBI Taxonomy" id="412755"/>
    <lineage>
        <taxon>unclassified sequences</taxon>
        <taxon>metagenomes</taxon>
        <taxon>ecological metagenomes</taxon>
    </lineage>
</organism>
<protein>
    <recommendedName>
        <fullName evidence="2">histidine--tRNA ligase</fullName>
        <ecNumber evidence="2">6.1.1.21</ecNumber>
    </recommendedName>
    <alternativeName>
        <fullName evidence="8">Histidyl-tRNA synthetase</fullName>
    </alternativeName>
</protein>
<comment type="similarity">
    <text evidence="1">Belongs to the class-II aminoacyl-tRNA synthetase family.</text>
</comment>
<comment type="catalytic activity">
    <reaction evidence="9">
        <text>tRNA(His) + L-histidine + ATP = L-histidyl-tRNA(His) + AMP + diphosphate + H(+)</text>
        <dbReference type="Rhea" id="RHEA:17313"/>
        <dbReference type="Rhea" id="RHEA-COMP:9665"/>
        <dbReference type="Rhea" id="RHEA-COMP:9689"/>
        <dbReference type="ChEBI" id="CHEBI:15378"/>
        <dbReference type="ChEBI" id="CHEBI:30616"/>
        <dbReference type="ChEBI" id="CHEBI:33019"/>
        <dbReference type="ChEBI" id="CHEBI:57595"/>
        <dbReference type="ChEBI" id="CHEBI:78442"/>
        <dbReference type="ChEBI" id="CHEBI:78527"/>
        <dbReference type="ChEBI" id="CHEBI:456215"/>
        <dbReference type="EC" id="6.1.1.21"/>
    </reaction>
</comment>
<feature type="domain" description="Anticodon-binding" evidence="10">
    <location>
        <begin position="103"/>
        <end position="189"/>
    </location>
</feature>
<accession>X0Y1W4</accession>
<dbReference type="SUPFAM" id="SSF52954">
    <property type="entry name" value="Class II aaRS ABD-related"/>
    <property type="match status" value="1"/>
</dbReference>
<dbReference type="GO" id="GO:0005737">
    <property type="term" value="C:cytoplasm"/>
    <property type="evidence" value="ECO:0007669"/>
    <property type="project" value="InterPro"/>
</dbReference>
<dbReference type="Pfam" id="PF03129">
    <property type="entry name" value="HGTP_anticodon"/>
    <property type="match status" value="1"/>
</dbReference>
<dbReference type="Pfam" id="PF13393">
    <property type="entry name" value="tRNA-synt_His"/>
    <property type="match status" value="1"/>
</dbReference>
<proteinExistence type="inferred from homology"/>
<keyword evidence="3" id="KW-0436">Ligase</keyword>
<keyword evidence="5" id="KW-0067">ATP-binding</keyword>
<dbReference type="InterPro" id="IPR036621">
    <property type="entry name" value="Anticodon-bd_dom_sf"/>
</dbReference>
<keyword evidence="6" id="KW-0648">Protein biosynthesis</keyword>
<keyword evidence="4" id="KW-0547">Nucleotide-binding</keyword>
<gene>
    <name evidence="12" type="ORF">S01H1_79020</name>
</gene>
<dbReference type="Gene3D" id="3.30.930.10">
    <property type="entry name" value="Bira Bifunctional Protein, Domain 2"/>
    <property type="match status" value="1"/>
</dbReference>
<dbReference type="PANTHER" id="PTHR43707">
    <property type="entry name" value="HISTIDYL-TRNA SYNTHETASE"/>
    <property type="match status" value="1"/>
</dbReference>
<evidence type="ECO:0000256" key="9">
    <source>
        <dbReference type="ARBA" id="ARBA00047639"/>
    </source>
</evidence>
<dbReference type="InterPro" id="IPR045864">
    <property type="entry name" value="aa-tRNA-synth_II/BPL/LPL"/>
</dbReference>
<dbReference type="EC" id="6.1.1.21" evidence="2"/>
<name>X0Y1W4_9ZZZZ</name>
<feature type="non-terminal residue" evidence="12">
    <location>
        <position position="1"/>
    </location>
</feature>
<evidence type="ECO:0000256" key="4">
    <source>
        <dbReference type="ARBA" id="ARBA00022741"/>
    </source>
</evidence>
<comment type="caution">
    <text evidence="12">The sequence shown here is derived from an EMBL/GenBank/DDBJ whole genome shotgun (WGS) entry which is preliminary data.</text>
</comment>
<sequence length="197" mass="21253">LCEACAQHFQELRSYLDTLAIPYTLNPRLVRGLDYYTRTVFEIQPPEEGAQNTVGAGGRYDGLIEELGGKPTPAIGLATGVERIIANLKRAKVPIAAPAGPAVFVVYQTAAARSTAVKLASELRRAGIATVMAVGGRSLKAQMRQANAAGVLYTAILGEEELSTGTVNLRRMEDGHQERIPTKDIRRLIAKGLRQAR</sequence>
<evidence type="ECO:0000313" key="12">
    <source>
        <dbReference type="EMBL" id="GAG49834.1"/>
    </source>
</evidence>
<dbReference type="GO" id="GO:0004821">
    <property type="term" value="F:histidine-tRNA ligase activity"/>
    <property type="evidence" value="ECO:0007669"/>
    <property type="project" value="UniProtKB-EC"/>
</dbReference>
<evidence type="ECO:0000256" key="5">
    <source>
        <dbReference type="ARBA" id="ARBA00022840"/>
    </source>
</evidence>
<dbReference type="SUPFAM" id="SSF55681">
    <property type="entry name" value="Class II aaRS and biotin synthetases"/>
    <property type="match status" value="1"/>
</dbReference>
<dbReference type="Gene3D" id="3.40.50.800">
    <property type="entry name" value="Anticodon-binding domain"/>
    <property type="match status" value="1"/>
</dbReference>
<evidence type="ECO:0000256" key="1">
    <source>
        <dbReference type="ARBA" id="ARBA00008226"/>
    </source>
</evidence>
<dbReference type="EMBL" id="BARS01053232">
    <property type="protein sequence ID" value="GAG49834.1"/>
    <property type="molecule type" value="Genomic_DNA"/>
</dbReference>
<evidence type="ECO:0000256" key="8">
    <source>
        <dbReference type="ARBA" id="ARBA00030619"/>
    </source>
</evidence>
<evidence type="ECO:0000259" key="10">
    <source>
        <dbReference type="Pfam" id="PF03129"/>
    </source>
</evidence>
<evidence type="ECO:0000256" key="6">
    <source>
        <dbReference type="ARBA" id="ARBA00022917"/>
    </source>
</evidence>
<dbReference type="InterPro" id="IPR004516">
    <property type="entry name" value="HisRS/HisZ"/>
</dbReference>
<evidence type="ECO:0000259" key="11">
    <source>
        <dbReference type="Pfam" id="PF13393"/>
    </source>
</evidence>
<dbReference type="InterPro" id="IPR004154">
    <property type="entry name" value="Anticodon-bd"/>
</dbReference>
<dbReference type="InterPro" id="IPR041715">
    <property type="entry name" value="HisRS-like_core"/>
</dbReference>
<dbReference type="CDD" id="cd00859">
    <property type="entry name" value="HisRS_anticodon"/>
    <property type="match status" value="1"/>
</dbReference>
<evidence type="ECO:0000256" key="7">
    <source>
        <dbReference type="ARBA" id="ARBA00023146"/>
    </source>
</evidence>
<evidence type="ECO:0000256" key="3">
    <source>
        <dbReference type="ARBA" id="ARBA00022598"/>
    </source>
</evidence>
<keyword evidence="7" id="KW-0030">Aminoacyl-tRNA synthetase</keyword>
<dbReference type="AlphaFoldDB" id="X0Y1W4"/>
<dbReference type="PANTHER" id="PTHR43707:SF1">
    <property type="entry name" value="HISTIDINE--TRNA LIGASE, MITOCHONDRIAL-RELATED"/>
    <property type="match status" value="1"/>
</dbReference>
<feature type="domain" description="Class II Histidinyl-tRNA synthetase (HisRS)-like catalytic core" evidence="11">
    <location>
        <begin position="5"/>
        <end position="84"/>
    </location>
</feature>
<reference evidence="12" key="1">
    <citation type="journal article" date="2014" name="Front. Microbiol.">
        <title>High frequency of phylogenetically diverse reductive dehalogenase-homologous genes in deep subseafloor sedimentary metagenomes.</title>
        <authorList>
            <person name="Kawai M."/>
            <person name="Futagami T."/>
            <person name="Toyoda A."/>
            <person name="Takaki Y."/>
            <person name="Nishi S."/>
            <person name="Hori S."/>
            <person name="Arai W."/>
            <person name="Tsubouchi T."/>
            <person name="Morono Y."/>
            <person name="Uchiyama I."/>
            <person name="Ito T."/>
            <person name="Fujiyama A."/>
            <person name="Inagaki F."/>
            <person name="Takami H."/>
        </authorList>
    </citation>
    <scope>NUCLEOTIDE SEQUENCE</scope>
    <source>
        <strain evidence="12">Expedition CK06-06</strain>
    </source>
</reference>
<dbReference type="GO" id="GO:0005524">
    <property type="term" value="F:ATP binding"/>
    <property type="evidence" value="ECO:0007669"/>
    <property type="project" value="UniProtKB-KW"/>
</dbReference>